<evidence type="ECO:0000313" key="1">
    <source>
        <dbReference type="EMBL" id="GHG92369.1"/>
    </source>
</evidence>
<reference evidence="1" key="1">
    <citation type="journal article" date="2014" name="Int. J. Syst. Evol. Microbiol.">
        <title>Complete genome sequence of Corynebacterium casei LMG S-19264T (=DSM 44701T), isolated from a smear-ripened cheese.</title>
        <authorList>
            <consortium name="US DOE Joint Genome Institute (JGI-PGF)"/>
            <person name="Walter F."/>
            <person name="Albersmeier A."/>
            <person name="Kalinowski J."/>
            <person name="Ruckert C."/>
        </authorList>
    </citation>
    <scope>NUCLEOTIDE SEQUENCE</scope>
    <source>
        <strain evidence="1">CGMCC 1.7081</strain>
    </source>
</reference>
<comment type="caution">
    <text evidence="1">The sequence shown here is derived from an EMBL/GenBank/DDBJ whole genome shotgun (WGS) entry which is preliminary data.</text>
</comment>
<reference evidence="1" key="2">
    <citation type="submission" date="2020-09" db="EMBL/GenBank/DDBJ databases">
        <authorList>
            <person name="Sun Q."/>
            <person name="Zhou Y."/>
        </authorList>
    </citation>
    <scope>NUCLEOTIDE SEQUENCE</scope>
    <source>
        <strain evidence="1">CGMCC 1.7081</strain>
    </source>
</reference>
<dbReference type="InterPro" id="IPR009389">
    <property type="entry name" value="DUF1045"/>
</dbReference>
<dbReference type="AlphaFoldDB" id="A0A8J3H956"/>
<dbReference type="Pfam" id="PF06299">
    <property type="entry name" value="DUF1045"/>
    <property type="match status" value="1"/>
</dbReference>
<dbReference type="PIRSF" id="PIRSF033328">
    <property type="entry name" value="Phest_Mll4975"/>
    <property type="match status" value="1"/>
</dbReference>
<keyword evidence="2" id="KW-1185">Reference proteome</keyword>
<accession>A0A8J3H956</accession>
<dbReference type="EMBL" id="BNAP01000009">
    <property type="protein sequence ID" value="GHG92369.1"/>
    <property type="molecule type" value="Genomic_DNA"/>
</dbReference>
<protein>
    <submittedName>
        <fullName evidence="1">Phosphonate metabolism protein</fullName>
    </submittedName>
</protein>
<dbReference type="NCBIfam" id="TIGR03223">
    <property type="entry name" value="Phn_opern_protn"/>
    <property type="match status" value="1"/>
</dbReference>
<evidence type="ECO:0000313" key="2">
    <source>
        <dbReference type="Proteomes" id="UP000611500"/>
    </source>
</evidence>
<name>A0A8J3H956_9RHOB</name>
<sequence>MPAEADMEFKRYAIYYAPPVAADWSRFATRWLGWDMETGAGAPHPQVAGLPRPVAEITATPRKYGLHATIKPPFRLAEGMTRDGLEAACADLCATLAPLAFDGLVLSRLGRFLALRPSGDQTALSVLAARAVEVLDRFRAPAPESELARRRAAGLSPAQEENLLRWGYPYVMEEFRFHITLTGKLAKGDLPAVEDALARDLGPLLPAPFAIPDLALMGEDDTGRFHLIHRYALSG</sequence>
<gene>
    <name evidence="1" type="ORF">GCM10010961_24340</name>
</gene>
<dbReference type="Proteomes" id="UP000611500">
    <property type="component" value="Unassembled WGS sequence"/>
</dbReference>
<proteinExistence type="predicted"/>
<organism evidence="1 2">
    <name type="scientific">Pseudodonghicola xiamenensis</name>
    <dbReference type="NCBI Taxonomy" id="337702"/>
    <lineage>
        <taxon>Bacteria</taxon>
        <taxon>Pseudomonadati</taxon>
        <taxon>Pseudomonadota</taxon>
        <taxon>Alphaproteobacteria</taxon>
        <taxon>Rhodobacterales</taxon>
        <taxon>Paracoccaceae</taxon>
        <taxon>Pseudodonghicola</taxon>
    </lineage>
</organism>
<dbReference type="Gene3D" id="3.90.1140.10">
    <property type="entry name" value="Cyclic phosphodiesterase"/>
    <property type="match status" value="1"/>
</dbReference>